<feature type="region of interest" description="Disordered" evidence="1">
    <location>
        <begin position="149"/>
        <end position="237"/>
    </location>
</feature>
<accession>A0A7M7GJA4</accession>
<sequence length="302" mass="34596">MTSPRRSLAMTSMGIHYDCDYDVAMNQPITGSVLDRDYMRINVYPPPLHKGHARTESENRGKFYIPQSDTEWIQMVNNFNNGQQEMYYPARSVYQKPSGPKPVRSISANSYFDPFNLRTDVSGSIARDEINEMTRVQMQRAYQRACGKSITGGRYREPPSKDLREFPGERHESPTLRTRTIPLTPRTAKSFISDNTSGYCTNEEENRTSQSPAQQGKQKPVLPNLSSSSKLPGNLPSRREAWYSAPFRPKIVKQSPPWRSLMNRRPQGVRAGEGQLCPKYCRCCFEDTYDSNNKNVFKIDLK</sequence>
<reference evidence="3" key="1">
    <citation type="submission" date="2015-02" db="EMBL/GenBank/DDBJ databases">
        <title>Genome sequencing for Strongylocentrotus purpuratus.</title>
        <authorList>
            <person name="Murali S."/>
            <person name="Liu Y."/>
            <person name="Vee V."/>
            <person name="English A."/>
            <person name="Wang M."/>
            <person name="Skinner E."/>
            <person name="Han Y."/>
            <person name="Muzny D.M."/>
            <person name="Worley K.C."/>
            <person name="Gibbs R.A."/>
        </authorList>
    </citation>
    <scope>NUCLEOTIDE SEQUENCE</scope>
</reference>
<dbReference type="EnsemblMetazoa" id="XM_003730615">
    <property type="protein sequence ID" value="XP_003730663"/>
    <property type="gene ID" value="LOC100888583"/>
</dbReference>
<evidence type="ECO:0000313" key="3">
    <source>
        <dbReference type="Proteomes" id="UP000007110"/>
    </source>
</evidence>
<dbReference type="AlphaFoldDB" id="A0A7M7GJA4"/>
<dbReference type="GeneID" id="100888583"/>
<protein>
    <submittedName>
        <fullName evidence="2">Uncharacterized protein</fullName>
    </submittedName>
</protein>
<reference evidence="2" key="2">
    <citation type="submission" date="2021-01" db="UniProtKB">
        <authorList>
            <consortium name="EnsemblMetazoa"/>
        </authorList>
    </citation>
    <scope>IDENTIFICATION</scope>
</reference>
<organism evidence="2 3">
    <name type="scientific">Strongylocentrotus purpuratus</name>
    <name type="common">Purple sea urchin</name>
    <dbReference type="NCBI Taxonomy" id="7668"/>
    <lineage>
        <taxon>Eukaryota</taxon>
        <taxon>Metazoa</taxon>
        <taxon>Echinodermata</taxon>
        <taxon>Eleutherozoa</taxon>
        <taxon>Echinozoa</taxon>
        <taxon>Echinoidea</taxon>
        <taxon>Euechinoidea</taxon>
        <taxon>Echinacea</taxon>
        <taxon>Camarodonta</taxon>
        <taxon>Echinidea</taxon>
        <taxon>Strongylocentrotidae</taxon>
        <taxon>Strongylocentrotus</taxon>
    </lineage>
</organism>
<name>A0A7M7GJA4_STRPU</name>
<dbReference type="RefSeq" id="XP_003730663.1">
    <property type="nucleotide sequence ID" value="XM_003730615.3"/>
</dbReference>
<dbReference type="OrthoDB" id="10364583at2759"/>
<evidence type="ECO:0000256" key="1">
    <source>
        <dbReference type="SAM" id="MobiDB-lite"/>
    </source>
</evidence>
<proteinExistence type="predicted"/>
<evidence type="ECO:0000313" key="2">
    <source>
        <dbReference type="EnsemblMetazoa" id="XP_003730663"/>
    </source>
</evidence>
<feature type="compositionally biased region" description="Polar residues" evidence="1">
    <location>
        <begin position="190"/>
        <end position="200"/>
    </location>
</feature>
<feature type="compositionally biased region" description="Basic and acidic residues" evidence="1">
    <location>
        <begin position="154"/>
        <end position="174"/>
    </location>
</feature>
<dbReference type="KEGG" id="spu:100888583"/>
<dbReference type="InParanoid" id="A0A7M7GJA4"/>
<dbReference type="Proteomes" id="UP000007110">
    <property type="component" value="Unassembled WGS sequence"/>
</dbReference>
<feature type="compositionally biased region" description="Low complexity" evidence="1">
    <location>
        <begin position="175"/>
        <end position="187"/>
    </location>
</feature>
<keyword evidence="3" id="KW-1185">Reference proteome</keyword>
<feature type="compositionally biased region" description="Polar residues" evidence="1">
    <location>
        <begin position="208"/>
        <end position="217"/>
    </location>
</feature>
<dbReference type="OMA" id="HYDCDYD"/>